<evidence type="ECO:0000256" key="1">
    <source>
        <dbReference type="ARBA" id="ARBA00007435"/>
    </source>
</evidence>
<protein>
    <recommendedName>
        <fullName evidence="3">GIY-YIG domain-containing protein</fullName>
    </recommendedName>
</protein>
<organism evidence="4 5">
    <name type="scientific">Hyphomonas beringensis</name>
    <dbReference type="NCBI Taxonomy" id="1280946"/>
    <lineage>
        <taxon>Bacteria</taxon>
        <taxon>Pseudomonadati</taxon>
        <taxon>Pseudomonadota</taxon>
        <taxon>Alphaproteobacteria</taxon>
        <taxon>Hyphomonadales</taxon>
        <taxon>Hyphomonadaceae</taxon>
        <taxon>Hyphomonas</taxon>
    </lineage>
</organism>
<dbReference type="RefSeq" id="WP_081811214.1">
    <property type="nucleotide sequence ID" value="NZ_AWFF01000026.1"/>
</dbReference>
<evidence type="ECO:0000313" key="5">
    <source>
        <dbReference type="Proteomes" id="UP000027037"/>
    </source>
</evidence>
<dbReference type="Pfam" id="PF01541">
    <property type="entry name" value="GIY-YIG"/>
    <property type="match status" value="1"/>
</dbReference>
<dbReference type="AlphaFoldDB" id="A0A062UIB7"/>
<evidence type="ECO:0000259" key="3">
    <source>
        <dbReference type="PROSITE" id="PS50164"/>
    </source>
</evidence>
<dbReference type="CDD" id="cd10456">
    <property type="entry name" value="GIY-YIG_UPF0213"/>
    <property type="match status" value="1"/>
</dbReference>
<evidence type="ECO:0000313" key="4">
    <source>
        <dbReference type="EMBL" id="KCZ55870.1"/>
    </source>
</evidence>
<dbReference type="PROSITE" id="PS50164">
    <property type="entry name" value="GIY_YIG"/>
    <property type="match status" value="1"/>
</dbReference>
<dbReference type="eggNOG" id="COG2827">
    <property type="taxonomic scope" value="Bacteria"/>
</dbReference>
<feature type="region of interest" description="Disordered" evidence="2">
    <location>
        <begin position="91"/>
        <end position="122"/>
    </location>
</feature>
<proteinExistence type="inferred from homology"/>
<sequence length="122" mass="14293">MRFWVYLLQCADGKYYVGSHRGDDVDARVWEHNEGLNPKAFTYSRRPVELVWCGEFSDPTEMVNFERQMKGWTRAKKEAFIRGDWDSLKSLSKSRTAPPIPEKGRFYKLTHPGKPQDPDKPK</sequence>
<dbReference type="InterPro" id="IPR050190">
    <property type="entry name" value="UPF0213_domain"/>
</dbReference>
<dbReference type="Proteomes" id="UP000027037">
    <property type="component" value="Unassembled WGS sequence"/>
</dbReference>
<reference evidence="4 5" key="1">
    <citation type="journal article" date="2014" name="Antonie Van Leeuwenhoek">
        <title>Hyphomonas beringensis sp. nov. and Hyphomonas chukchiensis sp. nov., isolated from surface seawater of the Bering Sea and Chukchi Sea.</title>
        <authorList>
            <person name="Li C."/>
            <person name="Lai Q."/>
            <person name="Li G."/>
            <person name="Dong C."/>
            <person name="Wang J."/>
            <person name="Liao Y."/>
            <person name="Shao Z."/>
        </authorList>
    </citation>
    <scope>NUCLEOTIDE SEQUENCE [LARGE SCALE GENOMIC DNA]</scope>
    <source>
        <strain evidence="4 5">25B14_1</strain>
    </source>
</reference>
<dbReference type="PANTHER" id="PTHR34477">
    <property type="entry name" value="UPF0213 PROTEIN YHBQ"/>
    <property type="match status" value="1"/>
</dbReference>
<comment type="caution">
    <text evidence="4">The sequence shown here is derived from an EMBL/GenBank/DDBJ whole genome shotgun (WGS) entry which is preliminary data.</text>
</comment>
<feature type="domain" description="GIY-YIG" evidence="3">
    <location>
        <begin position="1"/>
        <end position="79"/>
    </location>
</feature>
<dbReference type="InterPro" id="IPR000305">
    <property type="entry name" value="GIY-YIG_endonuc"/>
</dbReference>
<dbReference type="SUPFAM" id="SSF82771">
    <property type="entry name" value="GIY-YIG endonuclease"/>
    <property type="match status" value="1"/>
</dbReference>
<dbReference type="PATRIC" id="fig|1280946.3.peg.737"/>
<keyword evidence="5" id="KW-1185">Reference proteome</keyword>
<dbReference type="PANTHER" id="PTHR34477:SF1">
    <property type="entry name" value="UPF0213 PROTEIN YHBQ"/>
    <property type="match status" value="1"/>
</dbReference>
<evidence type="ECO:0000256" key="2">
    <source>
        <dbReference type="SAM" id="MobiDB-lite"/>
    </source>
</evidence>
<gene>
    <name evidence="4" type="ORF">HY29_09705</name>
</gene>
<name>A0A062UIB7_9PROT</name>
<dbReference type="InterPro" id="IPR035901">
    <property type="entry name" value="GIY-YIG_endonuc_sf"/>
</dbReference>
<dbReference type="Gene3D" id="3.40.1440.10">
    <property type="entry name" value="GIY-YIG endonuclease"/>
    <property type="match status" value="1"/>
</dbReference>
<comment type="similarity">
    <text evidence="1">Belongs to the UPF0213 family.</text>
</comment>
<accession>A0A062UIB7</accession>
<dbReference type="EMBL" id="AWFF01000026">
    <property type="protein sequence ID" value="KCZ55870.1"/>
    <property type="molecule type" value="Genomic_DNA"/>
</dbReference>
<dbReference type="OrthoDB" id="287318at2"/>